<accession>A0A9D4YY12</accession>
<reference evidence="3" key="1">
    <citation type="journal article" date="2019" name="Plant J.">
        <title>Chlorella vulgaris genome assembly and annotation reveals the molecular basis for metabolic acclimation to high light conditions.</title>
        <authorList>
            <person name="Cecchin M."/>
            <person name="Marcolungo L."/>
            <person name="Rossato M."/>
            <person name="Girolomoni L."/>
            <person name="Cosentino E."/>
            <person name="Cuine S."/>
            <person name="Li-Beisson Y."/>
            <person name="Delledonne M."/>
            <person name="Ballottari M."/>
        </authorList>
    </citation>
    <scope>NUCLEOTIDE SEQUENCE</scope>
    <source>
        <strain evidence="3">211/11P</strain>
    </source>
</reference>
<reference evidence="3" key="2">
    <citation type="submission" date="2020-11" db="EMBL/GenBank/DDBJ databases">
        <authorList>
            <person name="Cecchin M."/>
            <person name="Marcolungo L."/>
            <person name="Rossato M."/>
            <person name="Girolomoni L."/>
            <person name="Cosentino E."/>
            <person name="Cuine S."/>
            <person name="Li-Beisson Y."/>
            <person name="Delledonne M."/>
            <person name="Ballottari M."/>
        </authorList>
    </citation>
    <scope>NUCLEOTIDE SEQUENCE</scope>
    <source>
        <strain evidence="3">211/11P</strain>
        <tissue evidence="3">Whole cell</tissue>
    </source>
</reference>
<gene>
    <name evidence="3" type="ORF">D9Q98_010403</name>
</gene>
<organism evidence="3 4">
    <name type="scientific">Chlorella vulgaris</name>
    <name type="common">Green alga</name>
    <dbReference type="NCBI Taxonomy" id="3077"/>
    <lineage>
        <taxon>Eukaryota</taxon>
        <taxon>Viridiplantae</taxon>
        <taxon>Chlorophyta</taxon>
        <taxon>core chlorophytes</taxon>
        <taxon>Trebouxiophyceae</taxon>
        <taxon>Chlorellales</taxon>
        <taxon>Chlorellaceae</taxon>
        <taxon>Chlorella clade</taxon>
        <taxon>Chlorella</taxon>
    </lineage>
</organism>
<evidence type="ECO:0000259" key="2">
    <source>
        <dbReference type="Pfam" id="PF04230"/>
    </source>
</evidence>
<keyword evidence="4" id="KW-1185">Reference proteome</keyword>
<evidence type="ECO:0000313" key="3">
    <source>
        <dbReference type="EMBL" id="KAI3432819.1"/>
    </source>
</evidence>
<evidence type="ECO:0000256" key="1">
    <source>
        <dbReference type="SAM" id="MobiDB-lite"/>
    </source>
</evidence>
<dbReference type="EMBL" id="SIDB01000005">
    <property type="protein sequence ID" value="KAI3432819.1"/>
    <property type="molecule type" value="Genomic_DNA"/>
</dbReference>
<comment type="caution">
    <text evidence="3">The sequence shown here is derived from an EMBL/GenBank/DDBJ whole genome shotgun (WGS) entry which is preliminary data.</text>
</comment>
<dbReference type="Proteomes" id="UP001055712">
    <property type="component" value="Unassembled WGS sequence"/>
</dbReference>
<feature type="domain" description="Polysaccharide pyruvyl transferase" evidence="2">
    <location>
        <begin position="156"/>
        <end position="347"/>
    </location>
</feature>
<dbReference type="OrthoDB" id="570834at2759"/>
<evidence type="ECO:0000313" key="4">
    <source>
        <dbReference type="Proteomes" id="UP001055712"/>
    </source>
</evidence>
<protein>
    <recommendedName>
        <fullName evidence="2">Polysaccharide pyruvyl transferase domain-containing protein</fullName>
    </recommendedName>
</protein>
<dbReference type="InterPro" id="IPR007345">
    <property type="entry name" value="Polysacch_pyruvyl_Trfase"/>
</dbReference>
<name>A0A9D4YY12_CHLVU</name>
<dbReference type="AlphaFoldDB" id="A0A9D4YY12"/>
<proteinExistence type="predicted"/>
<dbReference type="Pfam" id="PF04230">
    <property type="entry name" value="PS_pyruv_trans"/>
    <property type="match status" value="1"/>
</dbReference>
<feature type="region of interest" description="Disordered" evidence="1">
    <location>
        <begin position="1"/>
        <end position="22"/>
    </location>
</feature>
<sequence>MLWPGSGIPARNSGPADAQARSPTAKVKIGWVGHVFGERPPSGLSVPEAVSVATDNFGNLVWAYSAWKLVDPNATELVPLVAPPFSTPVDAVLLPTANMLVNSSKYKDVEDYTRILVNIVNGISPQTAPIMLIAIGSQVEFEETPGVPRSIEAAAATGASHIVLDPEQISFLQRIKASGGMMTTRGRFTEQIIAANGLPPPLPLSCPSLFLNHAPRLGATLQQKWDAVLQQRDPNLRLAITLPNIPADDKGREKYADVVRFLAEHILKPYRKTTTIILQTMWDVDTLEIINVKYGVHLRPDRIRHFYDVDAWVEGMKACCDFVFGFRIHGTVVGVAAEVPGIVIAPDIRVKELADAMTIPTIDMDKANLDPATAFDLFDFIASVPSYSDKFDRQRRAIARVYASEFARLRVPLNPGIVAIASLAD</sequence>